<dbReference type="GO" id="GO:0005886">
    <property type="term" value="C:plasma membrane"/>
    <property type="evidence" value="ECO:0007669"/>
    <property type="project" value="UniProtKB-SubCell"/>
</dbReference>
<evidence type="ECO:0000256" key="7">
    <source>
        <dbReference type="RuleBase" id="RU368066"/>
    </source>
</evidence>
<comment type="similarity">
    <text evidence="2 7">Belongs to the CTL (choline transporter-like) family.</text>
</comment>
<feature type="transmembrane region" description="Helical" evidence="7">
    <location>
        <begin position="85"/>
        <end position="106"/>
    </location>
</feature>
<evidence type="ECO:0000256" key="3">
    <source>
        <dbReference type="ARBA" id="ARBA00022692"/>
    </source>
</evidence>
<dbReference type="Proteomes" id="UP001627154">
    <property type="component" value="Unassembled WGS sequence"/>
</dbReference>
<comment type="function">
    <text evidence="7">Choline transporter.</text>
</comment>
<comment type="caution">
    <text evidence="8">The sequence shown here is derived from an EMBL/GenBank/DDBJ whole genome shotgun (WGS) entry which is preliminary data.</text>
</comment>
<gene>
    <name evidence="8" type="ORF">TKK_010393</name>
</gene>
<keyword evidence="5 7" id="KW-0472">Membrane</keyword>
<keyword evidence="3 7" id="KW-0812">Transmembrane</keyword>
<keyword evidence="4 7" id="KW-1133">Transmembrane helix</keyword>
<dbReference type="PANTHER" id="PTHR12385:SF14">
    <property type="entry name" value="CHOLINE TRANSPORTER-LIKE 2"/>
    <property type="match status" value="1"/>
</dbReference>
<protein>
    <recommendedName>
        <fullName evidence="7">Choline transporter-like protein</fullName>
    </recommendedName>
</protein>
<evidence type="ECO:0000256" key="6">
    <source>
        <dbReference type="ARBA" id="ARBA00023180"/>
    </source>
</evidence>
<evidence type="ECO:0000256" key="1">
    <source>
        <dbReference type="ARBA" id="ARBA00004141"/>
    </source>
</evidence>
<dbReference type="GO" id="GO:0022857">
    <property type="term" value="F:transmembrane transporter activity"/>
    <property type="evidence" value="ECO:0007669"/>
    <property type="project" value="UniProtKB-UniRule"/>
</dbReference>
<keyword evidence="9" id="KW-1185">Reference proteome</keyword>
<feature type="transmembrane region" description="Helical" evidence="7">
    <location>
        <begin position="113"/>
        <end position="133"/>
    </location>
</feature>
<feature type="transmembrane region" description="Helical" evidence="7">
    <location>
        <begin position="176"/>
        <end position="198"/>
    </location>
</feature>
<feature type="transmembrane region" description="Helical" evidence="7">
    <location>
        <begin position="376"/>
        <end position="397"/>
    </location>
</feature>
<dbReference type="Pfam" id="PF04515">
    <property type="entry name" value="Choline_transpo"/>
    <property type="match status" value="1"/>
</dbReference>
<reference evidence="8 9" key="1">
    <citation type="journal article" date="2024" name="bioRxiv">
        <title>A reference genome for Trichogramma kaykai: A tiny desert-dwelling parasitoid wasp with competing sex-ratio distorters.</title>
        <authorList>
            <person name="Culotta J."/>
            <person name="Lindsey A.R."/>
        </authorList>
    </citation>
    <scope>NUCLEOTIDE SEQUENCE [LARGE SCALE GENOMIC DNA]</scope>
    <source>
        <strain evidence="8 9">KSX58</strain>
    </source>
</reference>
<sequence>MEGSNDMLSFGGGRISNLGTKITYDPTWSSPLNQKREAENISFAVVYYLFVCLWIGVAVYALVTGDAEKYSDFYRDSEDLIFKEGWIIAIVLPLAAFLSILCLLLLRVAARPVVYTMIALFFIALFAIVIYSGFSLADEQSYGRIILFTLSLVLLILFFFLFIIKAMLAFPLMFFYAIAYCVVNVGFLIFNFCLYFWIESISSDEDYPAHLVLCHFVNAVALVWIICHVYGFFKVSVSGAYGTWYWSMNEKEVPKFTTLRFIYIAFRYHIGPTAFGSLIIMVCTILQTLLASTGLSAVIEEVTGMAYVHIGIHGTGFIDAARVSFTLFKRNYAKITVITQIMATLCSFIELSITALSVLLFWGLLHTQSVKLEERLGLLACFVVCIYFLVNSILLLLKIATDTIFTCVLEDYEMNGGSSRPYHMSYKLKDLVLENRLK</sequence>
<feature type="transmembrane region" description="Helical" evidence="7">
    <location>
        <begin position="305"/>
        <end position="325"/>
    </location>
</feature>
<feature type="transmembrane region" description="Helical" evidence="7">
    <location>
        <begin position="145"/>
        <end position="164"/>
    </location>
</feature>
<feature type="transmembrane region" description="Helical" evidence="7">
    <location>
        <begin position="274"/>
        <end position="299"/>
    </location>
</feature>
<keyword evidence="6" id="KW-0325">Glycoprotein</keyword>
<name>A0ABD2WSY6_9HYME</name>
<evidence type="ECO:0000256" key="5">
    <source>
        <dbReference type="ARBA" id="ARBA00023136"/>
    </source>
</evidence>
<proteinExistence type="inferred from homology"/>
<feature type="transmembrane region" description="Helical" evidence="7">
    <location>
        <begin position="210"/>
        <end position="233"/>
    </location>
</feature>
<organism evidence="8 9">
    <name type="scientific">Trichogramma kaykai</name>
    <dbReference type="NCBI Taxonomy" id="54128"/>
    <lineage>
        <taxon>Eukaryota</taxon>
        <taxon>Metazoa</taxon>
        <taxon>Ecdysozoa</taxon>
        <taxon>Arthropoda</taxon>
        <taxon>Hexapoda</taxon>
        <taxon>Insecta</taxon>
        <taxon>Pterygota</taxon>
        <taxon>Neoptera</taxon>
        <taxon>Endopterygota</taxon>
        <taxon>Hymenoptera</taxon>
        <taxon>Apocrita</taxon>
        <taxon>Proctotrupomorpha</taxon>
        <taxon>Chalcidoidea</taxon>
        <taxon>Trichogrammatidae</taxon>
        <taxon>Trichogramma</taxon>
    </lineage>
</organism>
<evidence type="ECO:0000313" key="9">
    <source>
        <dbReference type="Proteomes" id="UP001627154"/>
    </source>
</evidence>
<evidence type="ECO:0000256" key="2">
    <source>
        <dbReference type="ARBA" id="ARBA00007168"/>
    </source>
</evidence>
<evidence type="ECO:0000313" key="8">
    <source>
        <dbReference type="EMBL" id="KAL3395576.1"/>
    </source>
</evidence>
<dbReference type="PANTHER" id="PTHR12385">
    <property type="entry name" value="CHOLINE TRANSPORTER-LIKE (SLC FAMILY 44)"/>
    <property type="match status" value="1"/>
</dbReference>
<comment type="subcellular location">
    <subcellularLocation>
        <location evidence="7">Cell membrane</location>
        <topology evidence="7">Multi-pass membrane protein</topology>
    </subcellularLocation>
    <subcellularLocation>
        <location evidence="1">Membrane</location>
        <topology evidence="1">Multi-pass membrane protein</topology>
    </subcellularLocation>
</comment>
<accession>A0ABD2WSY6</accession>
<feature type="transmembrane region" description="Helical" evidence="7">
    <location>
        <begin position="337"/>
        <end position="364"/>
    </location>
</feature>
<dbReference type="InterPro" id="IPR007603">
    <property type="entry name" value="Choline_transptr-like"/>
</dbReference>
<dbReference type="AlphaFoldDB" id="A0ABD2WSY6"/>
<dbReference type="EMBL" id="JBJJXI010000080">
    <property type="protein sequence ID" value="KAL3395576.1"/>
    <property type="molecule type" value="Genomic_DNA"/>
</dbReference>
<feature type="transmembrane region" description="Helical" evidence="7">
    <location>
        <begin position="45"/>
        <end position="65"/>
    </location>
</feature>
<evidence type="ECO:0000256" key="4">
    <source>
        <dbReference type="ARBA" id="ARBA00022989"/>
    </source>
</evidence>